<feature type="compositionally biased region" description="Basic and acidic residues" evidence="10">
    <location>
        <begin position="24"/>
        <end position="35"/>
    </location>
</feature>
<comment type="function">
    <text evidence="1">May be involved in cell cycle regulation.</text>
</comment>
<name>A0A9P0ACG6_BEMTA</name>
<keyword evidence="5" id="KW-0597">Phosphoprotein</keyword>
<evidence type="ECO:0000256" key="3">
    <source>
        <dbReference type="ARBA" id="ARBA00011097"/>
    </source>
</evidence>
<organism evidence="11 12">
    <name type="scientific">Bemisia tabaci</name>
    <name type="common">Sweetpotato whitefly</name>
    <name type="synonym">Aleurodes tabaci</name>
    <dbReference type="NCBI Taxonomy" id="7038"/>
    <lineage>
        <taxon>Eukaryota</taxon>
        <taxon>Metazoa</taxon>
        <taxon>Ecdysozoa</taxon>
        <taxon>Arthropoda</taxon>
        <taxon>Hexapoda</taxon>
        <taxon>Insecta</taxon>
        <taxon>Pterygota</taxon>
        <taxon>Neoptera</taxon>
        <taxon>Paraneoptera</taxon>
        <taxon>Hemiptera</taxon>
        <taxon>Sternorrhyncha</taxon>
        <taxon>Aleyrodoidea</taxon>
        <taxon>Aleyrodidae</taxon>
        <taxon>Aleyrodinae</taxon>
        <taxon>Bemisia</taxon>
    </lineage>
</organism>
<keyword evidence="6" id="KW-0832">Ubl conjugation</keyword>
<feature type="region of interest" description="Disordered" evidence="10">
    <location>
        <begin position="64"/>
        <end position="95"/>
    </location>
</feature>
<keyword evidence="9" id="KW-0131">Cell cycle</keyword>
<dbReference type="AlphaFoldDB" id="A0A9P0ACG6"/>
<dbReference type="GO" id="GO:0016567">
    <property type="term" value="P:protein ubiquitination"/>
    <property type="evidence" value="ECO:0007669"/>
    <property type="project" value="InterPro"/>
</dbReference>
<dbReference type="PANTHER" id="PTHR16523:SF6">
    <property type="entry name" value="PEST PROTEOLYTIC SIGNAL-CONTAINING NUCLEAR PROTEIN"/>
    <property type="match status" value="1"/>
</dbReference>
<comment type="subcellular location">
    <subcellularLocation>
        <location evidence="2">Nucleus</location>
    </subcellularLocation>
</comment>
<evidence type="ECO:0000256" key="10">
    <source>
        <dbReference type="SAM" id="MobiDB-lite"/>
    </source>
</evidence>
<reference evidence="11" key="1">
    <citation type="submission" date="2021-12" db="EMBL/GenBank/DDBJ databases">
        <authorList>
            <person name="King R."/>
        </authorList>
    </citation>
    <scope>NUCLEOTIDE SEQUENCE</scope>
</reference>
<evidence type="ECO:0000256" key="6">
    <source>
        <dbReference type="ARBA" id="ARBA00022843"/>
    </source>
</evidence>
<proteinExistence type="predicted"/>
<dbReference type="KEGG" id="btab:109030144"/>
<dbReference type="EMBL" id="OU963865">
    <property type="protein sequence ID" value="CAH0388847.1"/>
    <property type="molecule type" value="Genomic_DNA"/>
</dbReference>
<gene>
    <name evidence="11" type="ORF">BEMITA_LOCUS7732</name>
</gene>
<evidence type="ECO:0000256" key="5">
    <source>
        <dbReference type="ARBA" id="ARBA00022553"/>
    </source>
</evidence>
<comment type="subunit">
    <text evidence="3">Interacts with UHRF2/NIRF.</text>
</comment>
<dbReference type="Pfam" id="PF15473">
    <property type="entry name" value="PCNP"/>
    <property type="match status" value="1"/>
</dbReference>
<protein>
    <recommendedName>
        <fullName evidence="4">PEST proteolytic signal-containing nuclear protein</fullName>
    </recommendedName>
</protein>
<evidence type="ECO:0000313" key="12">
    <source>
        <dbReference type="Proteomes" id="UP001152759"/>
    </source>
</evidence>
<dbReference type="InterPro" id="IPR029169">
    <property type="entry name" value="PCNP"/>
</dbReference>
<evidence type="ECO:0000313" key="11">
    <source>
        <dbReference type="EMBL" id="CAH0388847.1"/>
    </source>
</evidence>
<keyword evidence="8" id="KW-0539">Nucleus</keyword>
<dbReference type="GO" id="GO:0005634">
    <property type="term" value="C:nucleus"/>
    <property type="evidence" value="ECO:0007669"/>
    <property type="project" value="UniProtKB-SubCell"/>
</dbReference>
<dbReference type="PANTHER" id="PTHR16523">
    <property type="entry name" value="PEST PROTEOLYTIC SIGNAL-CONTAINING NUCLEAR PROTEIN"/>
    <property type="match status" value="1"/>
</dbReference>
<evidence type="ECO:0000256" key="1">
    <source>
        <dbReference type="ARBA" id="ARBA00002646"/>
    </source>
</evidence>
<evidence type="ECO:0000256" key="7">
    <source>
        <dbReference type="ARBA" id="ARBA00022990"/>
    </source>
</evidence>
<evidence type="ECO:0000256" key="4">
    <source>
        <dbReference type="ARBA" id="ARBA00022059"/>
    </source>
</evidence>
<sequence length="144" mass="16228">MEKLDTGVTKKRSLSVEPDDDKNEEVNPQKLKTEAGSKPISFDLMKKKSNIKPISINLKAQKNLSSTTTTLKTPSKSVAAVFNDEEEEPEEMPREARMRMRNFGRDTPTSAGPNSFGKTKHGFCDMKKVFEKQLREVAEKHADN</sequence>
<keyword evidence="7" id="KW-0007">Acetylation</keyword>
<dbReference type="Proteomes" id="UP001152759">
    <property type="component" value="Chromosome 4"/>
</dbReference>
<dbReference type="GO" id="GO:0043161">
    <property type="term" value="P:proteasome-mediated ubiquitin-dependent protein catabolic process"/>
    <property type="evidence" value="ECO:0007669"/>
    <property type="project" value="TreeGrafter"/>
</dbReference>
<feature type="region of interest" description="Disordered" evidence="10">
    <location>
        <begin position="1"/>
        <end position="39"/>
    </location>
</feature>
<keyword evidence="12" id="KW-1185">Reference proteome</keyword>
<evidence type="ECO:0000256" key="2">
    <source>
        <dbReference type="ARBA" id="ARBA00004123"/>
    </source>
</evidence>
<accession>A0A9P0ACG6</accession>
<evidence type="ECO:0000256" key="8">
    <source>
        <dbReference type="ARBA" id="ARBA00023242"/>
    </source>
</evidence>
<feature type="compositionally biased region" description="Low complexity" evidence="10">
    <location>
        <begin position="64"/>
        <end position="77"/>
    </location>
</feature>
<evidence type="ECO:0000256" key="9">
    <source>
        <dbReference type="ARBA" id="ARBA00023306"/>
    </source>
</evidence>